<dbReference type="RefSeq" id="WP_066645186.1">
    <property type="nucleotide sequence ID" value="NZ_CP060286.1"/>
</dbReference>
<feature type="transmembrane region" description="Helical" evidence="9">
    <location>
        <begin position="224"/>
        <end position="243"/>
    </location>
</feature>
<accession>A0A6N8I2S5</accession>
<keyword evidence="5 9" id="KW-0812">Transmembrane</keyword>
<feature type="transmembrane region" description="Helical" evidence="9">
    <location>
        <begin position="55"/>
        <end position="74"/>
    </location>
</feature>
<feature type="transmembrane region" description="Helical" evidence="9">
    <location>
        <begin position="255"/>
        <end position="272"/>
    </location>
</feature>
<evidence type="ECO:0000313" key="11">
    <source>
        <dbReference type="EMBL" id="QNK40538.1"/>
    </source>
</evidence>
<dbReference type="GO" id="GO:0022857">
    <property type="term" value="F:transmembrane transporter activity"/>
    <property type="evidence" value="ECO:0007669"/>
    <property type="project" value="InterPro"/>
</dbReference>
<dbReference type="Proteomes" id="UP000469440">
    <property type="component" value="Unassembled WGS sequence"/>
</dbReference>
<evidence type="ECO:0000256" key="3">
    <source>
        <dbReference type="ARBA" id="ARBA00022475"/>
    </source>
</evidence>
<keyword evidence="12" id="KW-1185">Reference proteome</keyword>
<dbReference type="PANTHER" id="PTHR32196">
    <property type="entry name" value="ABC TRANSPORTER PERMEASE PROTEIN YPHD-RELATED-RELATED"/>
    <property type="match status" value="1"/>
</dbReference>
<comment type="subcellular location">
    <subcellularLocation>
        <location evidence="1">Cell membrane</location>
        <topology evidence="1">Multi-pass membrane protein</topology>
    </subcellularLocation>
</comment>
<organism evidence="10 12">
    <name type="scientific">Caproicibacter fermentans</name>
    <dbReference type="NCBI Taxonomy" id="2576756"/>
    <lineage>
        <taxon>Bacteria</taxon>
        <taxon>Bacillati</taxon>
        <taxon>Bacillota</taxon>
        <taxon>Clostridia</taxon>
        <taxon>Eubacteriales</taxon>
        <taxon>Acutalibacteraceae</taxon>
        <taxon>Caproicibacter</taxon>
    </lineage>
</organism>
<accession>A0A7G8TA97</accession>
<evidence type="ECO:0000256" key="4">
    <source>
        <dbReference type="ARBA" id="ARBA00022519"/>
    </source>
</evidence>
<feature type="transmembrane region" description="Helical" evidence="9">
    <location>
        <begin position="305"/>
        <end position="323"/>
    </location>
</feature>
<keyword evidence="2" id="KW-0813">Transport</keyword>
<keyword evidence="3" id="KW-1003">Cell membrane</keyword>
<dbReference type="GO" id="GO:0005886">
    <property type="term" value="C:plasma membrane"/>
    <property type="evidence" value="ECO:0007669"/>
    <property type="project" value="UniProtKB-SubCell"/>
</dbReference>
<dbReference type="AlphaFoldDB" id="A0A6N8I2S5"/>
<feature type="transmembrane region" description="Helical" evidence="9">
    <location>
        <begin position="279"/>
        <end position="299"/>
    </location>
</feature>
<feature type="transmembrane region" description="Helical" evidence="9">
    <location>
        <begin position="177"/>
        <end position="195"/>
    </location>
</feature>
<dbReference type="InterPro" id="IPR001851">
    <property type="entry name" value="ABC_transp_permease"/>
</dbReference>
<keyword evidence="6 9" id="KW-1133">Transmembrane helix</keyword>
<gene>
    <name evidence="10" type="primary">rbsC_2</name>
    <name evidence="10" type="ORF">CAFE_31810</name>
    <name evidence="11" type="ORF">HCR03_18175</name>
</gene>
<evidence type="ECO:0000256" key="5">
    <source>
        <dbReference type="ARBA" id="ARBA00022692"/>
    </source>
</evidence>
<reference evidence="11 13" key="2">
    <citation type="submission" date="2020-08" db="EMBL/GenBank/DDBJ databases">
        <title>The isolate Caproiciproducens sp. 7D4C2 produces n-caproate at mildly acidic conditions from hexoses: genome and rBOX comparison with related strains and chain-elongating bacteria.</title>
        <authorList>
            <person name="Esquivel-Elizondo S."/>
            <person name="Bagci C."/>
            <person name="Temovska M."/>
            <person name="Jeon B.S."/>
            <person name="Bessarab I."/>
            <person name="Williams R.B.H."/>
            <person name="Huson D.H."/>
            <person name="Angenent L.T."/>
        </authorList>
    </citation>
    <scope>NUCLEOTIDE SEQUENCE [LARGE SCALE GENOMIC DNA]</scope>
    <source>
        <strain evidence="11 13">7D4C2</strain>
    </source>
</reference>
<dbReference type="EMBL" id="VWXL01000095">
    <property type="protein sequence ID" value="MVB12441.1"/>
    <property type="molecule type" value="Genomic_DNA"/>
</dbReference>
<feature type="transmembrane region" description="Helical" evidence="9">
    <location>
        <begin position="130"/>
        <end position="149"/>
    </location>
</feature>
<keyword evidence="7 9" id="KW-0472">Membrane</keyword>
<evidence type="ECO:0000256" key="9">
    <source>
        <dbReference type="SAM" id="Phobius"/>
    </source>
</evidence>
<reference evidence="10 12" key="1">
    <citation type="submission" date="2019-09" db="EMBL/GenBank/DDBJ databases">
        <title>Genome sequence of Clostridium sp. EA1.</title>
        <authorList>
            <person name="Poehlein A."/>
            <person name="Bengelsdorf F.R."/>
            <person name="Daniel R."/>
        </authorList>
    </citation>
    <scope>NUCLEOTIDE SEQUENCE [LARGE SCALE GENOMIC DNA]</scope>
    <source>
        <strain evidence="10 12">EA1</strain>
    </source>
</reference>
<dbReference type="CDD" id="cd06579">
    <property type="entry name" value="TM_PBP1_transp_AraH_like"/>
    <property type="match status" value="1"/>
</dbReference>
<evidence type="ECO:0000256" key="7">
    <source>
        <dbReference type="ARBA" id="ARBA00023136"/>
    </source>
</evidence>
<evidence type="ECO:0000256" key="8">
    <source>
        <dbReference type="ARBA" id="ARBA00039381"/>
    </source>
</evidence>
<evidence type="ECO:0000256" key="1">
    <source>
        <dbReference type="ARBA" id="ARBA00004651"/>
    </source>
</evidence>
<evidence type="ECO:0000313" key="13">
    <source>
        <dbReference type="Proteomes" id="UP000515909"/>
    </source>
</evidence>
<sequence>MEEKNTLKSGFGSRILHWIQNYKQYIIQYFGLIFVIAVFLYLTDGDLFSARNLETLIRQLVVILTITLGMAFIYSHGGMDISVGAVVALSSLCATYVMNLTAGQVLPAILVSIAVSVTCYLLNIIVTNQFGLMSTISSLSVMFVARGIVTYVNSMSTDKIEVHNTAGLELFRSNTPFLIGTMAVLCIVMTVLFNLTKLGKQNRAIGDNPLSAMQSGVRVKKVKVEAYVLAGIMVGIAAVFSLSRTGSVSEKTGSGLEMDAIVALILGGMALNGGAKSRISSAIIGSFTYVLLNNGLVMAGVDTQVVSLIKGIIFLIVVFLTIRQPKSKKVLPR</sequence>
<proteinExistence type="predicted"/>
<name>A0A6N8I2S5_9FIRM</name>
<dbReference type="EMBL" id="CP060286">
    <property type="protein sequence ID" value="QNK40538.1"/>
    <property type="molecule type" value="Genomic_DNA"/>
</dbReference>
<dbReference type="Pfam" id="PF02653">
    <property type="entry name" value="BPD_transp_2"/>
    <property type="match status" value="1"/>
</dbReference>
<evidence type="ECO:0000256" key="2">
    <source>
        <dbReference type="ARBA" id="ARBA00022448"/>
    </source>
</evidence>
<dbReference type="Proteomes" id="UP000515909">
    <property type="component" value="Chromosome"/>
</dbReference>
<dbReference type="OrthoDB" id="9813906at2"/>
<dbReference type="PANTHER" id="PTHR32196:SF71">
    <property type="entry name" value="AUTOINDUCER 2 IMPORT SYSTEM PERMEASE PROTEIN LSRD"/>
    <property type="match status" value="1"/>
</dbReference>
<feature type="transmembrane region" description="Helical" evidence="9">
    <location>
        <begin position="105"/>
        <end position="123"/>
    </location>
</feature>
<keyword evidence="4" id="KW-0997">Cell inner membrane</keyword>
<protein>
    <recommendedName>
        <fullName evidence="8">Autoinducer 2 import system permease protein LsrD</fullName>
    </recommendedName>
</protein>
<evidence type="ECO:0000313" key="12">
    <source>
        <dbReference type="Proteomes" id="UP000469440"/>
    </source>
</evidence>
<feature type="transmembrane region" description="Helical" evidence="9">
    <location>
        <begin position="81"/>
        <end position="99"/>
    </location>
</feature>
<dbReference type="KEGG" id="cfem:HCR03_18175"/>
<feature type="transmembrane region" description="Helical" evidence="9">
    <location>
        <begin position="25"/>
        <end position="43"/>
    </location>
</feature>
<evidence type="ECO:0000256" key="6">
    <source>
        <dbReference type="ARBA" id="ARBA00022989"/>
    </source>
</evidence>
<evidence type="ECO:0000313" key="10">
    <source>
        <dbReference type="EMBL" id="MVB12441.1"/>
    </source>
</evidence>